<comment type="catalytic activity">
    <reaction evidence="14">
        <text>L-threonyl-[protein] + ATP = O-phospho-L-threonyl-[protein] + ADP + H(+)</text>
        <dbReference type="Rhea" id="RHEA:46608"/>
        <dbReference type="Rhea" id="RHEA-COMP:11060"/>
        <dbReference type="Rhea" id="RHEA-COMP:11605"/>
        <dbReference type="ChEBI" id="CHEBI:15378"/>
        <dbReference type="ChEBI" id="CHEBI:30013"/>
        <dbReference type="ChEBI" id="CHEBI:30616"/>
        <dbReference type="ChEBI" id="CHEBI:61977"/>
        <dbReference type="ChEBI" id="CHEBI:456216"/>
    </reaction>
</comment>
<dbReference type="InterPro" id="IPR008271">
    <property type="entry name" value="Ser/Thr_kinase_AS"/>
</dbReference>
<reference evidence="18" key="1">
    <citation type="journal article" date="2019" name="Gigascience">
        <title>De novo genome assembly of the endangered Acer yangbiense, a plant species with extremely small populations endemic to Yunnan Province, China.</title>
        <authorList>
            <person name="Yang J."/>
            <person name="Wariss H.M."/>
            <person name="Tao L."/>
            <person name="Zhang R."/>
            <person name="Yun Q."/>
            <person name="Hollingsworth P."/>
            <person name="Dao Z."/>
            <person name="Luo G."/>
            <person name="Guo H."/>
            <person name="Ma Y."/>
            <person name="Sun W."/>
        </authorList>
    </citation>
    <scope>NUCLEOTIDE SEQUENCE [LARGE SCALE GENOMIC DNA]</scope>
    <source>
        <strain evidence="18">cv. br00</strain>
    </source>
</reference>
<accession>A0A5N5P088</accession>
<name>A0A5N5P088_9ROSI</name>
<dbReference type="FunFam" id="3.30.200.20:FF:000043">
    <property type="entry name" value="Wall-associated receptor kinase 2"/>
    <property type="match status" value="1"/>
</dbReference>
<dbReference type="EMBL" id="VDCV01000001">
    <property type="protein sequence ID" value="KAB5573074.1"/>
    <property type="molecule type" value="Genomic_DNA"/>
</dbReference>
<dbReference type="FunFam" id="1.10.510.10:FF:000084">
    <property type="entry name" value="Wall-associated receptor kinase 2"/>
    <property type="match status" value="1"/>
</dbReference>
<dbReference type="InterPro" id="IPR011009">
    <property type="entry name" value="Kinase-like_dom_sf"/>
</dbReference>
<comment type="catalytic activity">
    <reaction evidence="13">
        <text>L-seryl-[protein] + ATP = O-phospho-L-seryl-[protein] + ADP + H(+)</text>
        <dbReference type="Rhea" id="RHEA:17989"/>
        <dbReference type="Rhea" id="RHEA-COMP:9863"/>
        <dbReference type="Rhea" id="RHEA-COMP:11604"/>
        <dbReference type="ChEBI" id="CHEBI:15378"/>
        <dbReference type="ChEBI" id="CHEBI:29999"/>
        <dbReference type="ChEBI" id="CHEBI:30616"/>
        <dbReference type="ChEBI" id="CHEBI:83421"/>
        <dbReference type="ChEBI" id="CHEBI:456216"/>
    </reaction>
</comment>
<dbReference type="Gene3D" id="2.10.25.10">
    <property type="entry name" value="Laminin"/>
    <property type="match status" value="1"/>
</dbReference>
<dbReference type="Gene3D" id="3.30.200.20">
    <property type="entry name" value="Phosphorylase Kinase, domain 1"/>
    <property type="match status" value="1"/>
</dbReference>
<evidence type="ECO:0000256" key="14">
    <source>
        <dbReference type="ARBA" id="ARBA00047951"/>
    </source>
</evidence>
<dbReference type="SUPFAM" id="SSF56112">
    <property type="entry name" value="Protein kinase-like (PK-like)"/>
    <property type="match status" value="1"/>
</dbReference>
<keyword evidence="7" id="KW-0418">Kinase</keyword>
<dbReference type="InterPro" id="IPR000719">
    <property type="entry name" value="Prot_kinase_dom"/>
</dbReference>
<gene>
    <name evidence="17" type="ORF">DKX38_000268</name>
</gene>
<dbReference type="GO" id="GO:0005509">
    <property type="term" value="F:calcium ion binding"/>
    <property type="evidence" value="ECO:0007669"/>
    <property type="project" value="InterPro"/>
</dbReference>
<evidence type="ECO:0000256" key="15">
    <source>
        <dbReference type="SAM" id="Phobius"/>
    </source>
</evidence>
<evidence type="ECO:0000256" key="6">
    <source>
        <dbReference type="ARBA" id="ARBA00022741"/>
    </source>
</evidence>
<dbReference type="SMART" id="SM00220">
    <property type="entry name" value="S_TKc"/>
    <property type="match status" value="1"/>
</dbReference>
<dbReference type="GO" id="GO:0005524">
    <property type="term" value="F:ATP binding"/>
    <property type="evidence" value="ECO:0007669"/>
    <property type="project" value="UniProtKB-KW"/>
</dbReference>
<comment type="caution">
    <text evidence="17">The sequence shown here is derived from an EMBL/GenBank/DDBJ whole genome shotgun (WGS) entry which is preliminary data.</text>
</comment>
<keyword evidence="18" id="KW-1185">Reference proteome</keyword>
<protein>
    <recommendedName>
        <fullName evidence="16">Protein kinase domain-containing protein</fullName>
    </recommendedName>
</protein>
<evidence type="ECO:0000256" key="4">
    <source>
        <dbReference type="ARBA" id="ARBA00022692"/>
    </source>
</evidence>
<sequence>MNSWFSVDCNKTTADSPSRAFLSSINMEVLEISLEGSLVRVNSPVISSGCSGRGSNIAINMTGSRFAFSSSNSFAAMGCNNRASLTQIKPEIVGCTSTCDANNLTSSSTGGKGSCYCSGNNCCQTTIPSNLQVFNASLETTGYPNDQGRNQCKVAFIAEREWLLDNIKSPEAVQHLQHVPAILNWFVYNDDIPEGEENSDAMKCSPPLRLITSRWGLSTVTLYSNSITCSCNPGYNGNPYLLDGCTDIDQCKIPKENWCPGMTRCVNVPGMYKCELDKAKITFLILGAAAGFLLLLFGIWRLYKLVRKRKNIELKKNCFKRNGGLLLQQQLSSSDGSIQKTKIFTSKELEKATDGFNDNRILGQGGQGTVYKGMVADGRIVAVKKSKLVDEEQLEEFINEVVILSQVNHRNVVKLLGCCLETEVPLLVYEFIPNGNLFEYIHDHKEEFEFSWEMRLRIATEVAGALSYLHSAASIPIYHRDIKSTNILLDEKFKAKVSDFGTSRSIAIDQTHLTTHVQGTFGYLDPEYFQSSQFTAKSDVYSFGVVLAELLSGQKPISYERSEERRSLAIHFILLMEENRILDILDERLVEQDREEQVIAVANLARKCLNLNGRNRPTMREVAIELEQIRLSKGALHAQQSSKELENIRDEAPNLWEIYC</sequence>
<evidence type="ECO:0000256" key="9">
    <source>
        <dbReference type="ARBA" id="ARBA00022989"/>
    </source>
</evidence>
<dbReference type="InterPro" id="IPR018097">
    <property type="entry name" value="EGF_Ca-bd_CS"/>
</dbReference>
<evidence type="ECO:0000256" key="8">
    <source>
        <dbReference type="ARBA" id="ARBA00022840"/>
    </source>
</evidence>
<evidence type="ECO:0000256" key="1">
    <source>
        <dbReference type="ARBA" id="ARBA00004479"/>
    </source>
</evidence>
<evidence type="ECO:0000256" key="7">
    <source>
        <dbReference type="ARBA" id="ARBA00022777"/>
    </source>
</evidence>
<evidence type="ECO:0000256" key="3">
    <source>
        <dbReference type="ARBA" id="ARBA00022679"/>
    </source>
</evidence>
<evidence type="ECO:0000313" key="18">
    <source>
        <dbReference type="Proteomes" id="UP000326939"/>
    </source>
</evidence>
<evidence type="ECO:0000256" key="13">
    <source>
        <dbReference type="ARBA" id="ARBA00047558"/>
    </source>
</evidence>
<dbReference type="GO" id="GO:0004674">
    <property type="term" value="F:protein serine/threonine kinase activity"/>
    <property type="evidence" value="ECO:0007669"/>
    <property type="project" value="UniProtKB-KW"/>
</dbReference>
<feature type="transmembrane region" description="Helical" evidence="15">
    <location>
        <begin position="281"/>
        <end position="303"/>
    </location>
</feature>
<keyword evidence="6" id="KW-0547">Nucleotide-binding</keyword>
<keyword evidence="3" id="KW-0808">Transferase</keyword>
<dbReference type="PROSITE" id="PS01187">
    <property type="entry name" value="EGF_CA"/>
    <property type="match status" value="1"/>
</dbReference>
<dbReference type="Pfam" id="PF08488">
    <property type="entry name" value="WAK"/>
    <property type="match status" value="1"/>
</dbReference>
<proteinExistence type="predicted"/>
<keyword evidence="8" id="KW-0067">ATP-binding</keyword>
<dbReference type="InterPro" id="IPR013695">
    <property type="entry name" value="WAK"/>
</dbReference>
<dbReference type="AlphaFoldDB" id="A0A5N5P088"/>
<keyword evidence="4 15" id="KW-0812">Transmembrane</keyword>
<dbReference type="Proteomes" id="UP000326939">
    <property type="component" value="Chromosome 1"/>
</dbReference>
<dbReference type="GO" id="GO:0007166">
    <property type="term" value="P:cell surface receptor signaling pathway"/>
    <property type="evidence" value="ECO:0007669"/>
    <property type="project" value="InterPro"/>
</dbReference>
<dbReference type="PROSITE" id="PS00108">
    <property type="entry name" value="PROTEIN_KINASE_ST"/>
    <property type="match status" value="1"/>
</dbReference>
<evidence type="ECO:0000256" key="12">
    <source>
        <dbReference type="ARBA" id="ARBA00023180"/>
    </source>
</evidence>
<dbReference type="PANTHER" id="PTHR27005:SF280">
    <property type="entry name" value="WALL-ASSOCIATED RECEPTOR KINASE-LIKE 8"/>
    <property type="match status" value="1"/>
</dbReference>
<evidence type="ECO:0000256" key="2">
    <source>
        <dbReference type="ARBA" id="ARBA00022527"/>
    </source>
</evidence>
<comment type="subcellular location">
    <subcellularLocation>
        <location evidence="1">Membrane</location>
        <topology evidence="1">Single-pass type I membrane protein</topology>
    </subcellularLocation>
</comment>
<dbReference type="GO" id="GO:0005886">
    <property type="term" value="C:plasma membrane"/>
    <property type="evidence" value="ECO:0007669"/>
    <property type="project" value="TreeGrafter"/>
</dbReference>
<keyword evidence="12" id="KW-0325">Glycoprotein</keyword>
<dbReference type="PROSITE" id="PS50011">
    <property type="entry name" value="PROTEIN_KINASE_DOM"/>
    <property type="match status" value="1"/>
</dbReference>
<dbReference type="PANTHER" id="PTHR27005">
    <property type="entry name" value="WALL-ASSOCIATED RECEPTOR KINASE-LIKE 21"/>
    <property type="match status" value="1"/>
</dbReference>
<dbReference type="CDD" id="cd14066">
    <property type="entry name" value="STKc_IRAK"/>
    <property type="match status" value="1"/>
</dbReference>
<evidence type="ECO:0000256" key="5">
    <source>
        <dbReference type="ARBA" id="ARBA00022729"/>
    </source>
</evidence>
<keyword evidence="10 15" id="KW-0472">Membrane</keyword>
<keyword evidence="5" id="KW-0732">Signal</keyword>
<dbReference type="Pfam" id="PF00069">
    <property type="entry name" value="Pkinase"/>
    <property type="match status" value="1"/>
</dbReference>
<evidence type="ECO:0000256" key="10">
    <source>
        <dbReference type="ARBA" id="ARBA00023136"/>
    </source>
</evidence>
<organism evidence="17 18">
    <name type="scientific">Salix brachista</name>
    <dbReference type="NCBI Taxonomy" id="2182728"/>
    <lineage>
        <taxon>Eukaryota</taxon>
        <taxon>Viridiplantae</taxon>
        <taxon>Streptophyta</taxon>
        <taxon>Embryophyta</taxon>
        <taxon>Tracheophyta</taxon>
        <taxon>Spermatophyta</taxon>
        <taxon>Magnoliopsida</taxon>
        <taxon>eudicotyledons</taxon>
        <taxon>Gunneridae</taxon>
        <taxon>Pentapetalae</taxon>
        <taxon>rosids</taxon>
        <taxon>fabids</taxon>
        <taxon>Malpighiales</taxon>
        <taxon>Salicaceae</taxon>
        <taxon>Saliceae</taxon>
        <taxon>Salix</taxon>
    </lineage>
</organism>
<evidence type="ECO:0000256" key="11">
    <source>
        <dbReference type="ARBA" id="ARBA00023157"/>
    </source>
</evidence>
<dbReference type="Gene3D" id="1.10.510.10">
    <property type="entry name" value="Transferase(Phosphotransferase) domain 1"/>
    <property type="match status" value="1"/>
</dbReference>
<keyword evidence="2" id="KW-0723">Serine/threonine-protein kinase</keyword>
<keyword evidence="9 15" id="KW-1133">Transmembrane helix</keyword>
<evidence type="ECO:0000313" key="17">
    <source>
        <dbReference type="EMBL" id="KAB5573074.1"/>
    </source>
</evidence>
<keyword evidence="11" id="KW-1015">Disulfide bond</keyword>
<evidence type="ECO:0000259" key="16">
    <source>
        <dbReference type="PROSITE" id="PS50011"/>
    </source>
</evidence>
<feature type="domain" description="Protein kinase" evidence="16">
    <location>
        <begin position="356"/>
        <end position="631"/>
    </location>
</feature>
<dbReference type="InterPro" id="IPR045274">
    <property type="entry name" value="WAK-like"/>
</dbReference>